<dbReference type="RefSeq" id="WP_165142166.1">
    <property type="nucleotide sequence ID" value="NZ_JAALLT010000003.1"/>
</dbReference>
<organism evidence="3 4">
    <name type="scientific">Halalkalibaculum roseum</name>
    <dbReference type="NCBI Taxonomy" id="2709311"/>
    <lineage>
        <taxon>Bacteria</taxon>
        <taxon>Pseudomonadati</taxon>
        <taxon>Balneolota</taxon>
        <taxon>Balneolia</taxon>
        <taxon>Balneolales</taxon>
        <taxon>Balneolaceae</taxon>
        <taxon>Halalkalibaculum</taxon>
    </lineage>
</organism>
<dbReference type="Proteomes" id="UP000473278">
    <property type="component" value="Unassembled WGS sequence"/>
</dbReference>
<feature type="region of interest" description="Disordered" evidence="1">
    <location>
        <begin position="85"/>
        <end position="147"/>
    </location>
</feature>
<feature type="region of interest" description="Disordered" evidence="1">
    <location>
        <begin position="196"/>
        <end position="216"/>
    </location>
</feature>
<dbReference type="InterPro" id="IPR010982">
    <property type="entry name" value="Lambda_DNA-bd_dom_sf"/>
</dbReference>
<keyword evidence="2" id="KW-0812">Transmembrane</keyword>
<protein>
    <submittedName>
        <fullName evidence="3">Helix-turn-helix domain-containing protein</fullName>
    </submittedName>
</protein>
<name>A0A6M1SXW5_9BACT</name>
<dbReference type="InterPro" id="IPR050400">
    <property type="entry name" value="Bact_Cytoskel_RodZ"/>
</dbReference>
<sequence length="361" mass="40804">MPSLGNDLAAIRKNLDLSIEDIHQATKIPLHILESIEDDSIFEDLNKNATYIRSYVRSYAKKLEIDEERTIRALDQVERGTYTGILRDDSETGTIPKFTGKPKKSKAEEPEQQSGPEDKQVPEPEETVAKGPAKRPEAPNKTTETPSVHSVDWVDMGKRFTPLRSPSRMWFGLAVIFIAIVVVIGVYYLFIRGPEDPQSSNESQSPVTTTEAVEPDSLQLNLSGQEDGTDTLQRTQTQPAETLSDTLNLVIYAAYEKLEPVRVYTDVLSSLNPYWIELGEAVRFKFVNTIRIRGPYERMELLLNGHLIQNFEEQFFNPESGMVEINRKAFEGEARWLQPPPDSLGLDVPDPTVIRNQPIFN</sequence>
<accession>A0A6M1SXW5</accession>
<dbReference type="AlphaFoldDB" id="A0A6M1SXW5"/>
<evidence type="ECO:0000256" key="2">
    <source>
        <dbReference type="SAM" id="Phobius"/>
    </source>
</evidence>
<feature type="transmembrane region" description="Helical" evidence="2">
    <location>
        <begin position="169"/>
        <end position="190"/>
    </location>
</feature>
<dbReference type="Pfam" id="PF13413">
    <property type="entry name" value="HTH_25"/>
    <property type="match status" value="1"/>
</dbReference>
<dbReference type="PANTHER" id="PTHR34475:SF1">
    <property type="entry name" value="CYTOSKELETON PROTEIN RODZ"/>
    <property type="match status" value="1"/>
</dbReference>
<reference evidence="3 4" key="1">
    <citation type="submission" date="2020-02" db="EMBL/GenBank/DDBJ databases">
        <title>Balneolaceae bacterium YR4-1, complete genome.</title>
        <authorList>
            <person name="Li Y."/>
            <person name="Wu S."/>
        </authorList>
    </citation>
    <scope>NUCLEOTIDE SEQUENCE [LARGE SCALE GENOMIC DNA]</scope>
    <source>
        <strain evidence="3 4">YR4-1</strain>
    </source>
</reference>
<dbReference type="GO" id="GO:0003677">
    <property type="term" value="F:DNA binding"/>
    <property type="evidence" value="ECO:0007669"/>
    <property type="project" value="InterPro"/>
</dbReference>
<dbReference type="Gene3D" id="1.10.260.40">
    <property type="entry name" value="lambda repressor-like DNA-binding domains"/>
    <property type="match status" value="1"/>
</dbReference>
<comment type="caution">
    <text evidence="3">The sequence shown here is derived from an EMBL/GenBank/DDBJ whole genome shotgun (WGS) entry which is preliminary data.</text>
</comment>
<proteinExistence type="predicted"/>
<dbReference type="EMBL" id="JAALLT010000003">
    <property type="protein sequence ID" value="NGP77118.1"/>
    <property type="molecule type" value="Genomic_DNA"/>
</dbReference>
<dbReference type="PANTHER" id="PTHR34475">
    <property type="match status" value="1"/>
</dbReference>
<keyword evidence="2" id="KW-1133">Transmembrane helix</keyword>
<evidence type="ECO:0000256" key="1">
    <source>
        <dbReference type="SAM" id="MobiDB-lite"/>
    </source>
</evidence>
<evidence type="ECO:0000313" key="4">
    <source>
        <dbReference type="Proteomes" id="UP000473278"/>
    </source>
</evidence>
<gene>
    <name evidence="3" type="ORF">G3570_10770</name>
</gene>
<feature type="compositionally biased region" description="Polar residues" evidence="1">
    <location>
        <begin position="197"/>
        <end position="211"/>
    </location>
</feature>
<keyword evidence="2" id="KW-0472">Membrane</keyword>
<evidence type="ECO:0000313" key="3">
    <source>
        <dbReference type="EMBL" id="NGP77118.1"/>
    </source>
</evidence>
<keyword evidence="4" id="KW-1185">Reference proteome</keyword>